<dbReference type="Proteomes" id="UP000189513">
    <property type="component" value="Unassembled WGS sequence"/>
</dbReference>
<comment type="caution">
    <text evidence="3">The sequence shown here is derived from an EMBL/GenBank/DDBJ whole genome shotgun (WGS) entry which is preliminary data.</text>
</comment>
<feature type="coiled-coil region" evidence="1">
    <location>
        <begin position="504"/>
        <end position="580"/>
    </location>
</feature>
<dbReference type="VEuPathDB" id="FungiDB:BON22_4557"/>
<evidence type="ECO:0000256" key="2">
    <source>
        <dbReference type="SAM" id="MobiDB-lite"/>
    </source>
</evidence>
<feature type="compositionally biased region" description="Polar residues" evidence="2">
    <location>
        <begin position="33"/>
        <end position="56"/>
    </location>
</feature>
<keyword evidence="1" id="KW-0175">Coiled coil</keyword>
<dbReference type="STRING" id="36022.A0A1V2L192"/>
<evidence type="ECO:0000313" key="3">
    <source>
        <dbReference type="EMBL" id="ONH65678.1"/>
    </source>
</evidence>
<reference evidence="4" key="1">
    <citation type="journal article" date="2017" name="Genome Announc.">
        <title>Genome sequences of Cyberlindnera fabianii 65, Pichia kudriavzevii 129, and Saccharomyces cerevisiae 131 isolated from fermented masau fruits in Zimbabwe.</title>
        <authorList>
            <person name="van Rijswijck I.M.H."/>
            <person name="Derks M.F.L."/>
            <person name="Abee T."/>
            <person name="de Ridder D."/>
            <person name="Smid E.J."/>
        </authorList>
    </citation>
    <scope>NUCLEOTIDE SEQUENCE [LARGE SCALE GENOMIC DNA]</scope>
    <source>
        <strain evidence="4">65</strain>
    </source>
</reference>
<dbReference type="AlphaFoldDB" id="A0A1V2L192"/>
<keyword evidence="4" id="KW-1185">Reference proteome</keyword>
<feature type="compositionally biased region" description="Basic residues" evidence="2">
    <location>
        <begin position="726"/>
        <end position="736"/>
    </location>
</feature>
<name>A0A1V2L192_CYBFA</name>
<evidence type="ECO:0000256" key="1">
    <source>
        <dbReference type="SAM" id="Coils"/>
    </source>
</evidence>
<organism evidence="3 4">
    <name type="scientific">Cyberlindnera fabianii</name>
    <name type="common">Yeast</name>
    <name type="synonym">Hansenula fabianii</name>
    <dbReference type="NCBI Taxonomy" id="36022"/>
    <lineage>
        <taxon>Eukaryota</taxon>
        <taxon>Fungi</taxon>
        <taxon>Dikarya</taxon>
        <taxon>Ascomycota</taxon>
        <taxon>Saccharomycotina</taxon>
        <taxon>Saccharomycetes</taxon>
        <taxon>Phaffomycetales</taxon>
        <taxon>Phaffomycetaceae</taxon>
        <taxon>Cyberlindnera</taxon>
    </lineage>
</organism>
<dbReference type="EMBL" id="MPUK01000010">
    <property type="protein sequence ID" value="ONH65678.1"/>
    <property type="molecule type" value="Genomic_DNA"/>
</dbReference>
<feature type="region of interest" description="Disordered" evidence="2">
    <location>
        <begin position="29"/>
        <end position="56"/>
    </location>
</feature>
<feature type="compositionally biased region" description="Polar residues" evidence="2">
    <location>
        <begin position="76"/>
        <end position="96"/>
    </location>
</feature>
<feature type="region of interest" description="Disordered" evidence="2">
    <location>
        <begin position="710"/>
        <end position="744"/>
    </location>
</feature>
<feature type="region of interest" description="Disordered" evidence="2">
    <location>
        <begin position="74"/>
        <end position="96"/>
    </location>
</feature>
<gene>
    <name evidence="3" type="ORF">BON22_4557</name>
</gene>
<feature type="coiled-coil region" evidence="1">
    <location>
        <begin position="259"/>
        <end position="314"/>
    </location>
</feature>
<feature type="compositionally biased region" description="Polar residues" evidence="2">
    <location>
        <begin position="710"/>
        <end position="725"/>
    </location>
</feature>
<accession>A0A1V2L192</accession>
<protein>
    <submittedName>
        <fullName evidence="3">Synaptonemal complex protein ZIP1</fullName>
    </submittedName>
</protein>
<evidence type="ECO:0000313" key="4">
    <source>
        <dbReference type="Proteomes" id="UP000189513"/>
    </source>
</evidence>
<sequence>MPPSFFKDTPNVLGSEFVSRAFSFNISGPAANPSVSTTTRSSGSIPENSNSLPRASSTASLALKCDKSFLHGGTGSSLLNNNRPSTHISAKSQKLPSLENTIATSIESSTGETSDTSIEKSFEAVAEKLNEDDEDIIEITDVRELPQNDGFHDEYTEEPRDITSRGHPVSSQSPSDVLIEALFKSQRLCSSLKKKLEIANSKIYGQKEEIEAQKKSVQKYKVAHKEFSDHLDSLGLDLSELRKSRTADSNTISELRVGYQGTLKMLKEYKDEINSYQQKIEFFGQEKVASCYEAEKKNQEIKILKTQLDDTQGLLSEQKIRTTQLEKILSTSRREYDAKISEILTNSTKIERALSEMLEKSTSNIEKSMGYEINSVILTPLLQGLKDEIDSKVNFLAEQLLTTMKISSENTFAELKTQSGSLGDLFKHEVGNMKESCEVSSQGARRYYESIQMTLSKLSESLSRVSEEAKHDTTKTFRICTEVLEHMLKLDKDIKDQNQNVASIEEWKRKSEDLAIECQSLSASLKASEMGHRQLEKQLKASNEDMVKLEKSRVEMDKLLKQHQNQLDSKQLELMSLEDRVSQCKSSCDSKLKQQSELYKLVCEERNQIKRDLKEARCTMLTLKGELMEKSRGVLEHKKLSSTASQRIGEKDEPLQSLEIKNLSLKKQIDGPRKSIKPAITVRRLSDIVSPIEKIQSANCATSLNAIEPATKNSTQSEKNMSLSSRHYHLSGRNKKASSQSVSKRKLLIDETDQQGGLGEFELTEVHDKSPVVPKRYTKRKKTIGTRH</sequence>
<proteinExistence type="predicted"/>